<dbReference type="Pfam" id="PF02163">
    <property type="entry name" value="Peptidase_M50"/>
    <property type="match status" value="1"/>
</dbReference>
<evidence type="ECO:0000256" key="11">
    <source>
        <dbReference type="ARBA" id="ARBA00023049"/>
    </source>
</evidence>
<keyword evidence="11" id="KW-0482">Metalloprotease</keyword>
<keyword evidence="9" id="KW-0862">Zinc</keyword>
<dbReference type="CDD" id="cd06158">
    <property type="entry name" value="S2P-M50_like_1"/>
    <property type="match status" value="1"/>
</dbReference>
<keyword evidence="7" id="KW-0479">Metal-binding</keyword>
<comment type="cofactor">
    <cofactor evidence="1">
        <name>Zn(2+)</name>
        <dbReference type="ChEBI" id="CHEBI:29105"/>
    </cofactor>
</comment>
<dbReference type="Proteomes" id="UP000233654">
    <property type="component" value="Unassembled WGS sequence"/>
</dbReference>
<evidence type="ECO:0000256" key="5">
    <source>
        <dbReference type="ARBA" id="ARBA00022670"/>
    </source>
</evidence>
<evidence type="ECO:0000256" key="3">
    <source>
        <dbReference type="ARBA" id="ARBA00007931"/>
    </source>
</evidence>
<evidence type="ECO:0000256" key="8">
    <source>
        <dbReference type="ARBA" id="ARBA00022801"/>
    </source>
</evidence>
<dbReference type="AlphaFoldDB" id="A0A2N3G5N4"/>
<evidence type="ECO:0000256" key="4">
    <source>
        <dbReference type="ARBA" id="ARBA00022475"/>
    </source>
</evidence>
<feature type="transmembrane region" description="Helical" evidence="13">
    <location>
        <begin position="117"/>
        <end position="136"/>
    </location>
</feature>
<evidence type="ECO:0000256" key="1">
    <source>
        <dbReference type="ARBA" id="ARBA00001947"/>
    </source>
</evidence>
<dbReference type="InterPro" id="IPR008915">
    <property type="entry name" value="Peptidase_M50"/>
</dbReference>
<dbReference type="PANTHER" id="PTHR35864">
    <property type="entry name" value="ZINC METALLOPROTEASE MJ0611-RELATED"/>
    <property type="match status" value="1"/>
</dbReference>
<organism evidence="15 16">
    <name type="scientific">Candidatus Anoxymicrobium japonicum</name>
    <dbReference type="NCBI Taxonomy" id="2013648"/>
    <lineage>
        <taxon>Bacteria</taxon>
        <taxon>Bacillati</taxon>
        <taxon>Actinomycetota</taxon>
        <taxon>Candidatus Geothermincolia</taxon>
        <taxon>Candidatus Geothermincolales</taxon>
        <taxon>Candidatus Anoxymicrobiaceae</taxon>
        <taxon>Candidatus Anoxymicrobium</taxon>
    </lineage>
</organism>
<comment type="caution">
    <text evidence="15">The sequence shown here is derived from an EMBL/GenBank/DDBJ whole genome shotgun (WGS) entry which is preliminary data.</text>
</comment>
<evidence type="ECO:0000256" key="7">
    <source>
        <dbReference type="ARBA" id="ARBA00022723"/>
    </source>
</evidence>
<keyword evidence="6 13" id="KW-0812">Transmembrane</keyword>
<protein>
    <submittedName>
        <fullName evidence="15">Site-2 protease family protein</fullName>
    </submittedName>
</protein>
<keyword evidence="10 13" id="KW-1133">Transmembrane helix</keyword>
<dbReference type="GO" id="GO:0006508">
    <property type="term" value="P:proteolysis"/>
    <property type="evidence" value="ECO:0007669"/>
    <property type="project" value="UniProtKB-KW"/>
</dbReference>
<evidence type="ECO:0000256" key="13">
    <source>
        <dbReference type="SAM" id="Phobius"/>
    </source>
</evidence>
<evidence type="ECO:0000256" key="9">
    <source>
        <dbReference type="ARBA" id="ARBA00022833"/>
    </source>
</evidence>
<feature type="domain" description="Peptidase M50" evidence="14">
    <location>
        <begin position="64"/>
        <end position="175"/>
    </location>
</feature>
<feature type="transmembrane region" description="Helical" evidence="13">
    <location>
        <begin position="71"/>
        <end position="97"/>
    </location>
</feature>
<evidence type="ECO:0000313" key="15">
    <source>
        <dbReference type="EMBL" id="PKQ28029.1"/>
    </source>
</evidence>
<feature type="transmembrane region" description="Helical" evidence="13">
    <location>
        <begin position="157"/>
        <end position="177"/>
    </location>
</feature>
<dbReference type="InterPro" id="IPR044537">
    <property type="entry name" value="Rip2-like"/>
</dbReference>
<comment type="similarity">
    <text evidence="3">Belongs to the peptidase M50B family.</text>
</comment>
<comment type="subcellular location">
    <subcellularLocation>
        <location evidence="2">Cell membrane</location>
        <topology evidence="2">Multi-pass membrane protein</topology>
    </subcellularLocation>
</comment>
<dbReference type="GO" id="GO:0005886">
    <property type="term" value="C:plasma membrane"/>
    <property type="evidence" value="ECO:0007669"/>
    <property type="project" value="UniProtKB-SubCell"/>
</dbReference>
<dbReference type="EMBL" id="PHEX01000037">
    <property type="protein sequence ID" value="PKQ28029.1"/>
    <property type="molecule type" value="Genomic_DNA"/>
</dbReference>
<evidence type="ECO:0000256" key="12">
    <source>
        <dbReference type="ARBA" id="ARBA00023136"/>
    </source>
</evidence>
<keyword evidence="5 15" id="KW-0645">Protease</keyword>
<dbReference type="InterPro" id="IPR052348">
    <property type="entry name" value="Metallopeptidase_M50B"/>
</dbReference>
<evidence type="ECO:0000259" key="14">
    <source>
        <dbReference type="Pfam" id="PF02163"/>
    </source>
</evidence>
<keyword evidence="12 13" id="KW-0472">Membrane</keyword>
<reference evidence="15 16" key="1">
    <citation type="journal article" date="2017" name="ISME J.">
        <title>Potential for microbial H2 and metal transformations associated with novel bacteria and archaea in deep terrestrial subsurface sediments.</title>
        <authorList>
            <person name="Hernsdorf A.W."/>
            <person name="Amano Y."/>
            <person name="Miyakawa K."/>
            <person name="Ise K."/>
            <person name="Suzuki Y."/>
            <person name="Anantharaman K."/>
            <person name="Probst A."/>
            <person name="Burstein D."/>
            <person name="Thomas B.C."/>
            <person name="Banfield J.F."/>
        </authorList>
    </citation>
    <scope>NUCLEOTIDE SEQUENCE [LARGE SCALE GENOMIC DNA]</scope>
    <source>
        <strain evidence="15">HGW-Actinobacteria-3</strain>
    </source>
</reference>
<keyword evidence="8" id="KW-0378">Hydrolase</keyword>
<name>A0A2N3G5N4_9ACTN</name>
<evidence type="ECO:0000256" key="10">
    <source>
        <dbReference type="ARBA" id="ARBA00022989"/>
    </source>
</evidence>
<proteinExistence type="inferred from homology"/>
<sequence length="202" mass="22050">MHGRVAEWRGDPTARNAGRLTLNPAAHIDPFGTVLLPIGLLLMSQGRVAFGYAKPVPVNPYFLKKRGDMTLVALAGPLTNFAIALVVSLAGMLVHLFGVSAVSQVGAFEIGISEPYALLYMVVVINVFLGVFNLMPVPPLDGSRILERFLPASARDAYERIEPFGFMIVFMFLYLFGDLFFRLLHPLWAFLGGIMGIPSGLL</sequence>
<evidence type="ECO:0000256" key="2">
    <source>
        <dbReference type="ARBA" id="ARBA00004651"/>
    </source>
</evidence>
<evidence type="ECO:0000256" key="6">
    <source>
        <dbReference type="ARBA" id="ARBA00022692"/>
    </source>
</evidence>
<dbReference type="PANTHER" id="PTHR35864:SF1">
    <property type="entry name" value="ZINC METALLOPROTEASE YWHC-RELATED"/>
    <property type="match status" value="1"/>
</dbReference>
<evidence type="ECO:0000313" key="16">
    <source>
        <dbReference type="Proteomes" id="UP000233654"/>
    </source>
</evidence>
<accession>A0A2N3G5N4</accession>
<dbReference type="GO" id="GO:0008237">
    <property type="term" value="F:metallopeptidase activity"/>
    <property type="evidence" value="ECO:0007669"/>
    <property type="project" value="UniProtKB-KW"/>
</dbReference>
<gene>
    <name evidence="15" type="ORF">CVT63_04875</name>
</gene>
<dbReference type="GO" id="GO:0046872">
    <property type="term" value="F:metal ion binding"/>
    <property type="evidence" value="ECO:0007669"/>
    <property type="project" value="UniProtKB-KW"/>
</dbReference>
<keyword evidence="4" id="KW-1003">Cell membrane</keyword>